<dbReference type="Gene3D" id="3.30.300.180">
    <property type="match status" value="1"/>
</dbReference>
<dbReference type="EMBL" id="VFSV01000006">
    <property type="protein sequence ID" value="TRD22377.1"/>
    <property type="molecule type" value="Genomic_DNA"/>
</dbReference>
<feature type="domain" description="Chromosomal replication initiator DnaA C-terminal" evidence="14">
    <location>
        <begin position="362"/>
        <end position="431"/>
    </location>
</feature>
<keyword evidence="7 8" id="KW-0238">DNA-binding</keyword>
<organism evidence="15 16">
    <name type="scientific">Palleronia caenipelagi</name>
    <dbReference type="NCBI Taxonomy" id="2489174"/>
    <lineage>
        <taxon>Bacteria</taxon>
        <taxon>Pseudomonadati</taxon>
        <taxon>Pseudomonadota</taxon>
        <taxon>Alphaproteobacteria</taxon>
        <taxon>Rhodobacterales</taxon>
        <taxon>Roseobacteraceae</taxon>
        <taxon>Palleronia</taxon>
    </lineage>
</organism>
<feature type="domain" description="AAA+ ATPase" evidence="13">
    <location>
        <begin position="146"/>
        <end position="275"/>
    </location>
</feature>
<dbReference type="Pfam" id="PF08299">
    <property type="entry name" value="Bac_DnaA_C"/>
    <property type="match status" value="1"/>
</dbReference>
<dbReference type="InterPro" id="IPR018312">
    <property type="entry name" value="Chromosome_initiator_DnaA_CS"/>
</dbReference>
<evidence type="ECO:0000256" key="3">
    <source>
        <dbReference type="ARBA" id="ARBA00022705"/>
    </source>
</evidence>
<dbReference type="GO" id="GO:0008289">
    <property type="term" value="F:lipid binding"/>
    <property type="evidence" value="ECO:0007669"/>
    <property type="project" value="UniProtKB-KW"/>
</dbReference>
<dbReference type="InterPro" id="IPR024633">
    <property type="entry name" value="DnaA_N_dom"/>
</dbReference>
<feature type="binding site" evidence="8">
    <location>
        <position position="159"/>
    </location>
    <ligand>
        <name>ATP</name>
        <dbReference type="ChEBI" id="CHEBI:30616"/>
    </ligand>
</feature>
<dbReference type="InterPro" id="IPR003593">
    <property type="entry name" value="AAA+_ATPase"/>
</dbReference>
<evidence type="ECO:0000256" key="7">
    <source>
        <dbReference type="ARBA" id="ARBA00023125"/>
    </source>
</evidence>
<protein>
    <recommendedName>
        <fullName evidence="8 9">Chromosomal replication initiator protein DnaA</fullName>
    </recommendedName>
</protein>
<feature type="binding site" evidence="8">
    <location>
        <position position="157"/>
    </location>
    <ligand>
        <name>ATP</name>
        <dbReference type="ChEBI" id="CHEBI:30616"/>
    </ligand>
</feature>
<dbReference type="Proteomes" id="UP000318590">
    <property type="component" value="Unassembled WGS sequence"/>
</dbReference>
<comment type="caution">
    <text evidence="8">Lacks conserved residue(s) required for the propagation of feature annotation.</text>
</comment>
<evidence type="ECO:0000256" key="9">
    <source>
        <dbReference type="NCBIfam" id="TIGR00362"/>
    </source>
</evidence>
<dbReference type="OrthoDB" id="9807019at2"/>
<keyword evidence="16" id="KW-1185">Reference proteome</keyword>
<evidence type="ECO:0000256" key="5">
    <source>
        <dbReference type="ARBA" id="ARBA00022840"/>
    </source>
</evidence>
<comment type="subunit">
    <text evidence="8">Oligomerizes as a right-handed, spiral filament on DNA at oriC.</text>
</comment>
<dbReference type="RefSeq" id="WP_142833679.1">
    <property type="nucleotide sequence ID" value="NZ_VFSV01000006.1"/>
</dbReference>
<sequence>MTDDIWGVAQNRLKTQVGQNNYVTWIEPLRFRDLQDGILTFDVQSQFMGNWVERYFGDAILREVAAMGEAVDRLSFVVNRSPRPPKSAPATAQEPVPARPAARSRMGQENGLPLEPLYTFDTFVVGKSNELAHAAARRVADSDEVSFNPLFLYGGVGLGKTHLMHAIGWELRNRRPDAKIVYVSAEDFMYRFVRALREKDMMGFKEMFRSIDVLMVDDVKFIAGKDATQEEFFHTFNSLVEQKKQIILSSDAAPGEIDGLEKRIVSRLNSGLVIDIHPTSYELRLGILQRKVEVFGDRWPGARIGDGVLEFLAHKISSNVRELEGALTKLFAHSSFLDREVDLELAQECLRDMLKTVDRRTTIDEIQRKTADHYGIKLADLIGPRRNRVYARPRQVAMYLAKEMTDRSLPEIARKFGGRDHTTIMYGIRQIEKLSATDSALSEDLDLLRKALRWS</sequence>
<dbReference type="GO" id="GO:0005886">
    <property type="term" value="C:plasma membrane"/>
    <property type="evidence" value="ECO:0007669"/>
    <property type="project" value="TreeGrafter"/>
</dbReference>
<evidence type="ECO:0000313" key="15">
    <source>
        <dbReference type="EMBL" id="TRD22377.1"/>
    </source>
</evidence>
<evidence type="ECO:0000313" key="16">
    <source>
        <dbReference type="Proteomes" id="UP000318590"/>
    </source>
</evidence>
<evidence type="ECO:0000256" key="10">
    <source>
        <dbReference type="RuleBase" id="RU000577"/>
    </source>
</evidence>
<dbReference type="Gene3D" id="3.40.50.300">
    <property type="entry name" value="P-loop containing nucleotide triphosphate hydrolases"/>
    <property type="match status" value="1"/>
</dbReference>
<dbReference type="CDD" id="cd00009">
    <property type="entry name" value="AAA"/>
    <property type="match status" value="1"/>
</dbReference>
<comment type="domain">
    <text evidence="8">Domain I is involved in oligomerization and binding regulators, domain II is flexibile and of varying length in different bacteria, domain III forms the AAA+ region, while domain IV binds dsDNA.</text>
</comment>
<keyword evidence="4 8" id="KW-0547">Nucleotide-binding</keyword>
<evidence type="ECO:0000256" key="8">
    <source>
        <dbReference type="HAMAP-Rule" id="MF_00377"/>
    </source>
</evidence>
<gene>
    <name evidence="8 15" type="primary">dnaA</name>
    <name evidence="15" type="ORF">FEV53_04780</name>
</gene>
<dbReference type="GO" id="GO:0006275">
    <property type="term" value="P:regulation of DNA replication"/>
    <property type="evidence" value="ECO:0007669"/>
    <property type="project" value="UniProtKB-UniRule"/>
</dbReference>
<evidence type="ECO:0000256" key="1">
    <source>
        <dbReference type="ARBA" id="ARBA00006583"/>
    </source>
</evidence>
<evidence type="ECO:0000256" key="6">
    <source>
        <dbReference type="ARBA" id="ARBA00023121"/>
    </source>
</evidence>
<keyword evidence="2 8" id="KW-0963">Cytoplasm</keyword>
<evidence type="ECO:0000256" key="12">
    <source>
        <dbReference type="SAM" id="MobiDB-lite"/>
    </source>
</evidence>
<feature type="binding site" evidence="8">
    <location>
        <position position="161"/>
    </location>
    <ligand>
        <name>ATP</name>
        <dbReference type="ChEBI" id="CHEBI:30616"/>
    </ligand>
</feature>
<comment type="similarity">
    <text evidence="1 8 11">Belongs to the DnaA family.</text>
</comment>
<dbReference type="SUPFAM" id="SSF52540">
    <property type="entry name" value="P-loop containing nucleoside triphosphate hydrolases"/>
    <property type="match status" value="1"/>
</dbReference>
<dbReference type="HAMAP" id="MF_00377">
    <property type="entry name" value="DnaA_bact"/>
    <property type="match status" value="1"/>
</dbReference>
<dbReference type="FunFam" id="3.40.50.300:FF:000668">
    <property type="entry name" value="Chromosomal replication initiator protein DnaA"/>
    <property type="match status" value="1"/>
</dbReference>
<dbReference type="InterPro" id="IPR013159">
    <property type="entry name" value="DnaA_C"/>
</dbReference>
<dbReference type="SMART" id="SM00382">
    <property type="entry name" value="AAA"/>
    <property type="match status" value="1"/>
</dbReference>
<dbReference type="PRINTS" id="PR00051">
    <property type="entry name" value="DNAA"/>
</dbReference>
<dbReference type="InterPro" id="IPR010921">
    <property type="entry name" value="Trp_repressor/repl_initiator"/>
</dbReference>
<comment type="caution">
    <text evidence="15">The sequence shown here is derived from an EMBL/GenBank/DDBJ whole genome shotgun (WGS) entry which is preliminary data.</text>
</comment>
<dbReference type="GO" id="GO:0006270">
    <property type="term" value="P:DNA replication initiation"/>
    <property type="evidence" value="ECO:0007669"/>
    <property type="project" value="UniProtKB-UniRule"/>
</dbReference>
<proteinExistence type="inferred from homology"/>
<feature type="region of interest" description="Domain I, interacts with DnaA modulators" evidence="8">
    <location>
        <begin position="1"/>
        <end position="86"/>
    </location>
</feature>
<dbReference type="PANTHER" id="PTHR30050:SF2">
    <property type="entry name" value="CHROMOSOMAL REPLICATION INITIATOR PROTEIN DNAA"/>
    <property type="match status" value="1"/>
</dbReference>
<dbReference type="PANTHER" id="PTHR30050">
    <property type="entry name" value="CHROMOSOMAL REPLICATION INITIATOR PROTEIN DNAA"/>
    <property type="match status" value="1"/>
</dbReference>
<feature type="binding site" evidence="8">
    <location>
        <position position="160"/>
    </location>
    <ligand>
        <name>ATP</name>
        <dbReference type="ChEBI" id="CHEBI:30616"/>
    </ligand>
</feature>
<keyword evidence="3 8" id="KW-0235">DNA replication</keyword>
<evidence type="ECO:0000259" key="13">
    <source>
        <dbReference type="SMART" id="SM00382"/>
    </source>
</evidence>
<dbReference type="GO" id="GO:0005737">
    <property type="term" value="C:cytoplasm"/>
    <property type="evidence" value="ECO:0007669"/>
    <property type="project" value="UniProtKB-SubCell"/>
</dbReference>
<evidence type="ECO:0000256" key="4">
    <source>
        <dbReference type="ARBA" id="ARBA00022741"/>
    </source>
</evidence>
<dbReference type="SUPFAM" id="SSF48295">
    <property type="entry name" value="TrpR-like"/>
    <property type="match status" value="1"/>
</dbReference>
<comment type="subcellular location">
    <subcellularLocation>
        <location evidence="8">Cytoplasm</location>
    </subcellularLocation>
</comment>
<dbReference type="Gene3D" id="1.10.8.60">
    <property type="match status" value="1"/>
</dbReference>
<evidence type="ECO:0000256" key="11">
    <source>
        <dbReference type="RuleBase" id="RU004227"/>
    </source>
</evidence>
<keyword evidence="5 8" id="KW-0067">ATP-binding</keyword>
<dbReference type="InterPro" id="IPR013317">
    <property type="entry name" value="DnaA_dom"/>
</dbReference>
<dbReference type="GO" id="GO:0005524">
    <property type="term" value="F:ATP binding"/>
    <property type="evidence" value="ECO:0007669"/>
    <property type="project" value="UniProtKB-UniRule"/>
</dbReference>
<reference evidence="15 16" key="1">
    <citation type="submission" date="2019-06" db="EMBL/GenBank/DDBJ databases">
        <title>Paenimaribius caenipelagi gen. nov., sp. nov., isolated from a tidal flat.</title>
        <authorList>
            <person name="Yoon J.-H."/>
        </authorList>
    </citation>
    <scope>NUCLEOTIDE SEQUENCE [LARGE SCALE GENOMIC DNA]</scope>
    <source>
        <strain evidence="15 16">JBTF-M29</strain>
    </source>
</reference>
<dbReference type="Gene3D" id="1.10.1750.10">
    <property type="match status" value="1"/>
</dbReference>
<dbReference type="InterPro" id="IPR020591">
    <property type="entry name" value="Chromosome_initiator_DnaA-like"/>
</dbReference>
<accession>A0A547Q7K7</accession>
<dbReference type="InterPro" id="IPR001957">
    <property type="entry name" value="Chromosome_initiator_DnaA"/>
</dbReference>
<dbReference type="GO" id="GO:0003688">
    <property type="term" value="F:DNA replication origin binding"/>
    <property type="evidence" value="ECO:0007669"/>
    <property type="project" value="UniProtKB-UniRule"/>
</dbReference>
<dbReference type="PROSITE" id="PS01008">
    <property type="entry name" value="DNAA"/>
    <property type="match status" value="1"/>
</dbReference>
<dbReference type="NCBIfam" id="TIGR00362">
    <property type="entry name" value="DnaA"/>
    <property type="match status" value="1"/>
</dbReference>
<feature type="region of interest" description="Domain IV, binds dsDNA" evidence="8">
    <location>
        <begin position="335"/>
        <end position="455"/>
    </location>
</feature>
<dbReference type="Pfam" id="PF11638">
    <property type="entry name" value="DnaA_N"/>
    <property type="match status" value="1"/>
</dbReference>
<dbReference type="AlphaFoldDB" id="A0A547Q7K7"/>
<dbReference type="InterPro" id="IPR027417">
    <property type="entry name" value="P-loop_NTPase"/>
</dbReference>
<dbReference type="Pfam" id="PF00308">
    <property type="entry name" value="Bac_DnaA"/>
    <property type="match status" value="1"/>
</dbReference>
<keyword evidence="6 8" id="KW-0446">Lipid-binding</keyword>
<evidence type="ECO:0000259" key="14">
    <source>
        <dbReference type="SMART" id="SM00760"/>
    </source>
</evidence>
<dbReference type="InterPro" id="IPR038454">
    <property type="entry name" value="DnaA_N_sf"/>
</dbReference>
<name>A0A547Q7K7_9RHOB</name>
<feature type="region of interest" description="Disordered" evidence="12">
    <location>
        <begin position="81"/>
        <end position="106"/>
    </location>
</feature>
<evidence type="ECO:0000256" key="2">
    <source>
        <dbReference type="ARBA" id="ARBA00022490"/>
    </source>
</evidence>
<dbReference type="SMART" id="SM00760">
    <property type="entry name" value="Bac_DnaA_C"/>
    <property type="match status" value="1"/>
</dbReference>
<comment type="function">
    <text evidence="8 10">Plays an essential role in the initiation and regulation of chromosomal replication. ATP-DnaA binds to the origin of replication (oriC) to initiate formation of the DNA replication initiation complex once per cell cycle. Binds the DnaA box (a 9 base pair repeat at the origin) and separates the double-stranded (ds)DNA. Forms a right-handed helical filament on oriC DNA; dsDNA binds to the exterior of the filament while single-stranded (ss)DNA is stabiized in the filament's interior. The ATP-DnaA-oriC complex binds and stabilizes one strand of the AT-rich DNA unwinding element (DUE), permitting loading of DNA polymerase. After initiation quickly degrades to an ADP-DnaA complex that is not apt for DNA replication. Binds acidic phospholipids.</text>
</comment>
<dbReference type="CDD" id="cd06571">
    <property type="entry name" value="Bac_DnaA_C"/>
    <property type="match status" value="1"/>
</dbReference>